<keyword evidence="3" id="KW-1185">Reference proteome</keyword>
<name>A0A8J4B9I0_9CHLO</name>
<feature type="compositionally biased region" description="Low complexity" evidence="1">
    <location>
        <begin position="44"/>
        <end position="61"/>
    </location>
</feature>
<comment type="caution">
    <text evidence="2">The sequence shown here is derived from an EMBL/GenBank/DDBJ whole genome shotgun (WGS) entry which is preliminary data.</text>
</comment>
<feature type="non-terminal residue" evidence="2">
    <location>
        <position position="1"/>
    </location>
</feature>
<feature type="region of interest" description="Disordered" evidence="1">
    <location>
        <begin position="32"/>
        <end position="61"/>
    </location>
</feature>
<reference evidence="2" key="1">
    <citation type="journal article" date="2021" name="Proc. Natl. Acad. Sci. U.S.A.">
        <title>Three genomes in the algal genus Volvox reveal the fate of a haploid sex-determining region after a transition to homothallism.</title>
        <authorList>
            <person name="Yamamoto K."/>
            <person name="Hamaji T."/>
            <person name="Kawai-Toyooka H."/>
            <person name="Matsuzaki R."/>
            <person name="Takahashi F."/>
            <person name="Nishimura Y."/>
            <person name="Kawachi M."/>
            <person name="Noguchi H."/>
            <person name="Minakuchi Y."/>
            <person name="Umen J.G."/>
            <person name="Toyoda A."/>
            <person name="Nozaki H."/>
        </authorList>
    </citation>
    <scope>NUCLEOTIDE SEQUENCE</scope>
    <source>
        <strain evidence="2">NIES-3780</strain>
    </source>
</reference>
<dbReference type="Proteomes" id="UP000747399">
    <property type="component" value="Unassembled WGS sequence"/>
</dbReference>
<gene>
    <name evidence="2" type="ORF">Vafri_9691</name>
</gene>
<organism evidence="2 3">
    <name type="scientific">Volvox africanus</name>
    <dbReference type="NCBI Taxonomy" id="51714"/>
    <lineage>
        <taxon>Eukaryota</taxon>
        <taxon>Viridiplantae</taxon>
        <taxon>Chlorophyta</taxon>
        <taxon>core chlorophytes</taxon>
        <taxon>Chlorophyceae</taxon>
        <taxon>CS clade</taxon>
        <taxon>Chlamydomonadales</taxon>
        <taxon>Volvocaceae</taxon>
        <taxon>Volvox</taxon>
    </lineage>
</organism>
<evidence type="ECO:0000256" key="1">
    <source>
        <dbReference type="SAM" id="MobiDB-lite"/>
    </source>
</evidence>
<evidence type="ECO:0000313" key="3">
    <source>
        <dbReference type="Proteomes" id="UP000747399"/>
    </source>
</evidence>
<dbReference type="EMBL" id="BNCO01000016">
    <property type="protein sequence ID" value="GIL54134.1"/>
    <property type="molecule type" value="Genomic_DNA"/>
</dbReference>
<accession>A0A8J4B9I0</accession>
<feature type="compositionally biased region" description="Acidic residues" evidence="1">
    <location>
        <begin position="167"/>
        <end position="177"/>
    </location>
</feature>
<feature type="region of interest" description="Disordered" evidence="1">
    <location>
        <begin position="141"/>
        <end position="193"/>
    </location>
</feature>
<sequence>LPVCGGPVAQSQSHANVAAWLAAQAHIPAGAPPLAPAPPSQVLGGAATSHHGAASTSAVGGVAVPEREADLSSEQQQEQNMMLTSLLREVDSQQHQQLQQPNAHQEQRQHLVEYIVRELQQQQQQRQNPGAAVVAAAEDVLDGSGGRPSRGSASSHRPESYATDGADGQEADGEADPGDLAMETSRARRAQSYVGSIHECDEQFVKLTEFGQIAASGSSQDSATDQPGPPSVTEAEAEAE</sequence>
<proteinExistence type="predicted"/>
<feature type="region of interest" description="Disordered" evidence="1">
    <location>
        <begin position="215"/>
        <end position="240"/>
    </location>
</feature>
<evidence type="ECO:0000313" key="2">
    <source>
        <dbReference type="EMBL" id="GIL54134.1"/>
    </source>
</evidence>
<protein>
    <submittedName>
        <fullName evidence="2">Uncharacterized protein</fullName>
    </submittedName>
</protein>
<feature type="compositionally biased region" description="Polar residues" evidence="1">
    <location>
        <begin position="215"/>
        <end position="225"/>
    </location>
</feature>
<feature type="non-terminal residue" evidence="2">
    <location>
        <position position="240"/>
    </location>
</feature>
<dbReference type="AlphaFoldDB" id="A0A8J4B9I0"/>